<dbReference type="Proteomes" id="UP001146351">
    <property type="component" value="Unassembled WGS sequence"/>
</dbReference>
<protein>
    <submittedName>
        <fullName evidence="2">Uncharacterized protein</fullName>
    </submittedName>
</protein>
<gene>
    <name evidence="2" type="ORF">N7492_007459</name>
</gene>
<proteinExistence type="predicted"/>
<reference evidence="2" key="1">
    <citation type="submission" date="2022-11" db="EMBL/GenBank/DDBJ databases">
        <authorList>
            <person name="Petersen C."/>
        </authorList>
    </citation>
    <scope>NUCLEOTIDE SEQUENCE</scope>
    <source>
        <strain evidence="2">IBT 21917</strain>
    </source>
</reference>
<reference evidence="2" key="2">
    <citation type="journal article" date="2023" name="IMA Fungus">
        <title>Comparative genomic study of the Penicillium genus elucidates a diverse pangenome and 15 lateral gene transfer events.</title>
        <authorList>
            <person name="Petersen C."/>
            <person name="Sorensen T."/>
            <person name="Nielsen M.R."/>
            <person name="Sondergaard T.E."/>
            <person name="Sorensen J.L."/>
            <person name="Fitzpatrick D.A."/>
            <person name="Frisvad J.C."/>
            <person name="Nielsen K.L."/>
        </authorList>
    </citation>
    <scope>NUCLEOTIDE SEQUENCE</scope>
    <source>
        <strain evidence="2">IBT 21917</strain>
    </source>
</reference>
<accession>A0A9W9HZX8</accession>
<name>A0A9W9HZX8_9EURO</name>
<dbReference type="EMBL" id="JAPQKO010000005">
    <property type="protein sequence ID" value="KAJ5162067.1"/>
    <property type="molecule type" value="Genomic_DNA"/>
</dbReference>
<feature type="region of interest" description="Disordered" evidence="1">
    <location>
        <begin position="66"/>
        <end position="103"/>
    </location>
</feature>
<sequence>MNTDAGLWTMNDELGLHLEVPSSIWIPFDSMDHRRDKSPPSSGMIGMRQMSIQSRFESRFVHASMNPSREGDLHGPEHLSDPSRVSRDPNPESNLKSPRASVSGVDVHSRLSRFLGILSPSASWRTSGQVGWFPVGGAHSDSSSVPGFPTGTKNPPPGKVNSRPVLPSARVSSLGSPNEIAMSILVPVGSHIHPPAPPLSIGPGLSS</sequence>
<evidence type="ECO:0000313" key="3">
    <source>
        <dbReference type="Proteomes" id="UP001146351"/>
    </source>
</evidence>
<evidence type="ECO:0000313" key="2">
    <source>
        <dbReference type="EMBL" id="KAJ5162067.1"/>
    </source>
</evidence>
<feature type="compositionally biased region" description="Basic and acidic residues" evidence="1">
    <location>
        <begin position="69"/>
        <end position="90"/>
    </location>
</feature>
<keyword evidence="3" id="KW-1185">Reference proteome</keyword>
<comment type="caution">
    <text evidence="2">The sequence shown here is derived from an EMBL/GenBank/DDBJ whole genome shotgun (WGS) entry which is preliminary data.</text>
</comment>
<feature type="region of interest" description="Disordered" evidence="1">
    <location>
        <begin position="139"/>
        <end position="173"/>
    </location>
</feature>
<dbReference type="AlphaFoldDB" id="A0A9W9HZX8"/>
<organism evidence="2 3">
    <name type="scientific">Penicillium capsulatum</name>
    <dbReference type="NCBI Taxonomy" id="69766"/>
    <lineage>
        <taxon>Eukaryota</taxon>
        <taxon>Fungi</taxon>
        <taxon>Dikarya</taxon>
        <taxon>Ascomycota</taxon>
        <taxon>Pezizomycotina</taxon>
        <taxon>Eurotiomycetes</taxon>
        <taxon>Eurotiomycetidae</taxon>
        <taxon>Eurotiales</taxon>
        <taxon>Aspergillaceae</taxon>
        <taxon>Penicillium</taxon>
    </lineage>
</organism>
<evidence type="ECO:0000256" key="1">
    <source>
        <dbReference type="SAM" id="MobiDB-lite"/>
    </source>
</evidence>